<dbReference type="SUPFAM" id="SSF47095">
    <property type="entry name" value="HMG-box"/>
    <property type="match status" value="1"/>
</dbReference>
<protein>
    <recommendedName>
        <fullName evidence="4">HMG box domain-containing protein</fullName>
    </recommendedName>
</protein>
<dbReference type="GO" id="GO:0005634">
    <property type="term" value="C:nucleus"/>
    <property type="evidence" value="ECO:0007669"/>
    <property type="project" value="UniProtKB-ARBA"/>
</dbReference>
<dbReference type="Gene3D" id="1.10.30.10">
    <property type="entry name" value="High mobility group box domain"/>
    <property type="match status" value="1"/>
</dbReference>
<reference evidence="2 3" key="1">
    <citation type="submission" date="2024-03" db="EMBL/GenBank/DDBJ databases">
        <title>Adaptation during the transition from Ophiocordyceps entomopathogen to insect associate is accompanied by gene loss and intensified selection.</title>
        <authorList>
            <person name="Ward C.M."/>
            <person name="Onetto C.A."/>
            <person name="Borneman A.R."/>
        </authorList>
    </citation>
    <scope>NUCLEOTIDE SEQUENCE [LARGE SCALE GENOMIC DNA]</scope>
    <source>
        <strain evidence="2">AWRI1</strain>
        <tissue evidence="2">Single Adult Female</tissue>
    </source>
</reference>
<feature type="region of interest" description="Disordered" evidence="1">
    <location>
        <begin position="1"/>
        <end position="55"/>
    </location>
</feature>
<feature type="compositionally biased region" description="Basic and acidic residues" evidence="1">
    <location>
        <begin position="211"/>
        <end position="220"/>
    </location>
</feature>
<comment type="caution">
    <text evidence="2">The sequence shown here is derived from an EMBL/GenBank/DDBJ whole genome shotgun (WGS) entry which is preliminary data.</text>
</comment>
<accession>A0AAN9XXS7</accession>
<feature type="compositionally biased region" description="Polar residues" evidence="1">
    <location>
        <begin position="181"/>
        <end position="193"/>
    </location>
</feature>
<sequence>MLPQRNVVGLARKSSRRRSATAEGGGGGGGGGGSAGGGGGVGGSGSGNGNSAGGRRTMIKITRNPFFNYRTLVRHRLQTAAAASLNAIAVSTVAGREWSALDEQQKRPYRRLAHLSQMNGGPFFVQLEHLRTFVRYPECVHNNEYWARVRASTSARASAATAGGSSGHKVARPRPRPPCTTDESPQAAQSVGVSPQPDANFGGYDVATKGLKSDVGDRCS</sequence>
<feature type="region of interest" description="Disordered" evidence="1">
    <location>
        <begin position="157"/>
        <end position="220"/>
    </location>
</feature>
<dbReference type="Proteomes" id="UP001367676">
    <property type="component" value="Unassembled WGS sequence"/>
</dbReference>
<name>A0AAN9XXS7_9HEMI</name>
<evidence type="ECO:0000313" key="3">
    <source>
        <dbReference type="Proteomes" id="UP001367676"/>
    </source>
</evidence>
<evidence type="ECO:0000256" key="1">
    <source>
        <dbReference type="SAM" id="MobiDB-lite"/>
    </source>
</evidence>
<feature type="compositionally biased region" description="Gly residues" evidence="1">
    <location>
        <begin position="23"/>
        <end position="52"/>
    </location>
</feature>
<keyword evidence="3" id="KW-1185">Reference proteome</keyword>
<evidence type="ECO:0000313" key="2">
    <source>
        <dbReference type="EMBL" id="KAK7573389.1"/>
    </source>
</evidence>
<dbReference type="InterPro" id="IPR036910">
    <property type="entry name" value="HMG_box_dom_sf"/>
</dbReference>
<evidence type="ECO:0008006" key="4">
    <source>
        <dbReference type="Google" id="ProtNLM"/>
    </source>
</evidence>
<organism evidence="2 3">
    <name type="scientific">Parthenolecanium corni</name>
    <dbReference type="NCBI Taxonomy" id="536013"/>
    <lineage>
        <taxon>Eukaryota</taxon>
        <taxon>Metazoa</taxon>
        <taxon>Ecdysozoa</taxon>
        <taxon>Arthropoda</taxon>
        <taxon>Hexapoda</taxon>
        <taxon>Insecta</taxon>
        <taxon>Pterygota</taxon>
        <taxon>Neoptera</taxon>
        <taxon>Paraneoptera</taxon>
        <taxon>Hemiptera</taxon>
        <taxon>Sternorrhyncha</taxon>
        <taxon>Coccoidea</taxon>
        <taxon>Coccidae</taxon>
        <taxon>Parthenolecanium</taxon>
    </lineage>
</organism>
<gene>
    <name evidence="2" type="ORF">V9T40_010580</name>
</gene>
<proteinExistence type="predicted"/>
<dbReference type="AlphaFoldDB" id="A0AAN9XXS7"/>
<dbReference type="EMBL" id="JBBCAQ010000037">
    <property type="protein sequence ID" value="KAK7573389.1"/>
    <property type="molecule type" value="Genomic_DNA"/>
</dbReference>